<evidence type="ECO:0000313" key="5">
    <source>
        <dbReference type="Proteomes" id="UP000006852"/>
    </source>
</evidence>
<evidence type="ECO:0000256" key="2">
    <source>
        <dbReference type="RuleBase" id="RU003749"/>
    </source>
</evidence>
<dbReference type="InterPro" id="IPR002645">
    <property type="entry name" value="STAS_dom"/>
</dbReference>
<dbReference type="CDD" id="cd07043">
    <property type="entry name" value="STAS_anti-anti-sigma_factors"/>
    <property type="match status" value="1"/>
</dbReference>
<accession>F2NU75</accession>
<dbReference type="EMBL" id="CP002631">
    <property type="protein sequence ID" value="AEB13039.1"/>
    <property type="molecule type" value="Genomic_DNA"/>
</dbReference>
<evidence type="ECO:0000313" key="4">
    <source>
        <dbReference type="EMBL" id="AEB13039.1"/>
    </source>
</evidence>
<proteinExistence type="inferred from homology"/>
<sequence>MDNNDLVPGFNDEKDGSLEIFLSKIEGASNSILVTLSGYIDTYNSDYFQKQTVKIISAGFKNIVFNCQNLTYVSSTGIGSLTSIEKKAKANSGEIVFTGIQPKVFEVFQLLGFSQVFNMKESVEDAEEYLKKEKDDNISTFPKIFDCPVCSKKLKAVKSGRFRCSDCKAIIVIDQNGNVFLG</sequence>
<dbReference type="GO" id="GO:0043856">
    <property type="term" value="F:anti-sigma factor antagonist activity"/>
    <property type="evidence" value="ECO:0007669"/>
    <property type="project" value="InterPro"/>
</dbReference>
<dbReference type="STRING" id="869209.Tresu_0069"/>
<dbReference type="PANTHER" id="PTHR33495">
    <property type="entry name" value="ANTI-SIGMA FACTOR ANTAGONIST TM_1081-RELATED-RELATED"/>
    <property type="match status" value="1"/>
</dbReference>
<dbReference type="GeneID" id="302997318"/>
<comment type="similarity">
    <text evidence="1 2">Belongs to the anti-sigma-factor antagonist family.</text>
</comment>
<dbReference type="Proteomes" id="UP000006852">
    <property type="component" value="Chromosome"/>
</dbReference>
<dbReference type="CDD" id="cd00029">
    <property type="entry name" value="C1"/>
    <property type="match status" value="1"/>
</dbReference>
<evidence type="ECO:0000256" key="1">
    <source>
        <dbReference type="ARBA" id="ARBA00009013"/>
    </source>
</evidence>
<dbReference type="PROSITE" id="PS50801">
    <property type="entry name" value="STAS"/>
    <property type="match status" value="1"/>
</dbReference>
<dbReference type="NCBIfam" id="TIGR00377">
    <property type="entry name" value="ant_ant_sig"/>
    <property type="match status" value="1"/>
</dbReference>
<dbReference type="AlphaFoldDB" id="F2NU75"/>
<keyword evidence="5" id="KW-1185">Reference proteome</keyword>
<dbReference type="KEGG" id="tsu:Tresu_0069"/>
<reference evidence="4 5" key="1">
    <citation type="journal article" date="2011" name="Stand. Genomic Sci.">
        <title>Complete genome sequence of Treponema succinifaciens type strain (6091).</title>
        <authorList>
            <person name="Han C."/>
            <person name="Gronow S."/>
            <person name="Teshima H."/>
            <person name="Lapidus A."/>
            <person name="Nolan M."/>
            <person name="Lucas S."/>
            <person name="Hammon N."/>
            <person name="Deshpande S."/>
            <person name="Cheng J.F."/>
            <person name="Zeytun A."/>
            <person name="Tapia R."/>
            <person name="Goodwin L."/>
            <person name="Pitluck S."/>
            <person name="Liolios K."/>
            <person name="Pagani I."/>
            <person name="Ivanova N."/>
            <person name="Mavromatis K."/>
            <person name="Mikhailova N."/>
            <person name="Huntemann M."/>
            <person name="Pati A."/>
            <person name="Chen A."/>
            <person name="Palaniappan K."/>
            <person name="Land M."/>
            <person name="Hauser L."/>
            <person name="Brambilla E.M."/>
            <person name="Rohde M."/>
            <person name="Goker M."/>
            <person name="Woyke T."/>
            <person name="Bristow J."/>
            <person name="Eisen J.A."/>
            <person name="Markowitz V."/>
            <person name="Hugenholtz P."/>
            <person name="Kyrpides N.C."/>
            <person name="Klenk H.P."/>
            <person name="Detter J.C."/>
        </authorList>
    </citation>
    <scope>NUCLEOTIDE SEQUENCE [LARGE SCALE GENOMIC DNA]</scope>
    <source>
        <strain evidence="5">ATCC 33096 / DSM 2489 / 6091</strain>
    </source>
</reference>
<evidence type="ECO:0000259" key="3">
    <source>
        <dbReference type="PROSITE" id="PS50801"/>
    </source>
</evidence>
<dbReference type="InterPro" id="IPR036513">
    <property type="entry name" value="STAS_dom_sf"/>
</dbReference>
<dbReference type="SUPFAM" id="SSF52091">
    <property type="entry name" value="SpoIIaa-like"/>
    <property type="match status" value="1"/>
</dbReference>
<organism evidence="4 5">
    <name type="scientific">Treponema succinifaciens (strain ATCC 33096 / DSM 2489 / 6091)</name>
    <dbReference type="NCBI Taxonomy" id="869209"/>
    <lineage>
        <taxon>Bacteria</taxon>
        <taxon>Pseudomonadati</taxon>
        <taxon>Spirochaetota</taxon>
        <taxon>Spirochaetia</taxon>
        <taxon>Spirochaetales</taxon>
        <taxon>Treponemataceae</taxon>
        <taxon>Treponema</taxon>
    </lineage>
</organism>
<dbReference type="eggNOG" id="COG1366">
    <property type="taxonomic scope" value="Bacteria"/>
</dbReference>
<name>F2NU75_TRES6</name>
<dbReference type="RefSeq" id="WP_013700350.1">
    <property type="nucleotide sequence ID" value="NC_015385.1"/>
</dbReference>
<feature type="domain" description="STAS" evidence="3">
    <location>
        <begin position="21"/>
        <end position="130"/>
    </location>
</feature>
<dbReference type="HOGENOM" id="CLU_1488387_0_0_12"/>
<dbReference type="InterPro" id="IPR003658">
    <property type="entry name" value="Anti-sigma_ant"/>
</dbReference>
<dbReference type="OrthoDB" id="9793697at2"/>
<protein>
    <recommendedName>
        <fullName evidence="2">Anti-sigma factor antagonist</fullName>
    </recommendedName>
</protein>
<gene>
    <name evidence="4" type="ordered locus">Tresu_0069</name>
</gene>
<dbReference type="Gene3D" id="3.30.750.24">
    <property type="entry name" value="STAS domain"/>
    <property type="match status" value="1"/>
</dbReference>
<dbReference type="Pfam" id="PF01740">
    <property type="entry name" value="STAS"/>
    <property type="match status" value="1"/>
</dbReference>
<reference evidence="5" key="2">
    <citation type="submission" date="2011-04" db="EMBL/GenBank/DDBJ databases">
        <title>The complete genome of chromosome of Treponema succinifaciens DSM 2489.</title>
        <authorList>
            <person name="Lucas S."/>
            <person name="Copeland A."/>
            <person name="Lapidus A."/>
            <person name="Bruce D."/>
            <person name="Goodwin L."/>
            <person name="Pitluck S."/>
            <person name="Peters L."/>
            <person name="Kyrpides N."/>
            <person name="Mavromatis K."/>
            <person name="Ivanova N."/>
            <person name="Ovchinnikova G."/>
            <person name="Teshima H."/>
            <person name="Detter J.C."/>
            <person name="Tapia R."/>
            <person name="Han C."/>
            <person name="Land M."/>
            <person name="Hauser L."/>
            <person name="Markowitz V."/>
            <person name="Cheng J.-F."/>
            <person name="Hugenholtz P."/>
            <person name="Woyke T."/>
            <person name="Wu D."/>
            <person name="Gronow S."/>
            <person name="Wellnitz S."/>
            <person name="Brambilla E."/>
            <person name="Klenk H.-P."/>
            <person name="Eisen J.A."/>
        </authorList>
    </citation>
    <scope>NUCLEOTIDE SEQUENCE [LARGE SCALE GENOMIC DNA]</scope>
    <source>
        <strain evidence="5">ATCC 33096 / DSM 2489 / 6091</strain>
    </source>
</reference>